<dbReference type="Pfam" id="PF13976">
    <property type="entry name" value="gag_pre-integrs"/>
    <property type="match status" value="1"/>
</dbReference>
<dbReference type="GO" id="GO:0003676">
    <property type="term" value="F:nucleic acid binding"/>
    <property type="evidence" value="ECO:0007669"/>
    <property type="project" value="InterPro"/>
</dbReference>
<evidence type="ECO:0008006" key="10">
    <source>
        <dbReference type="Google" id="ProtNLM"/>
    </source>
</evidence>
<dbReference type="SUPFAM" id="SSF57756">
    <property type="entry name" value="Retrovirus zinc finger-like domains"/>
    <property type="match status" value="1"/>
</dbReference>
<keyword evidence="1" id="KW-0645">Protease</keyword>
<dbReference type="InterPro" id="IPR001878">
    <property type="entry name" value="Znf_CCHC"/>
</dbReference>
<dbReference type="InterPro" id="IPR001584">
    <property type="entry name" value="Integrase_cat-core"/>
</dbReference>
<keyword evidence="5" id="KW-0863">Zinc-finger</keyword>
<dbReference type="Pfam" id="PF25597">
    <property type="entry name" value="SH3_retrovirus"/>
    <property type="match status" value="1"/>
</dbReference>
<keyword evidence="5" id="KW-0862">Zinc</keyword>
<dbReference type="InterPro" id="IPR012337">
    <property type="entry name" value="RNaseH-like_sf"/>
</dbReference>
<dbReference type="Pfam" id="PF14223">
    <property type="entry name" value="Retrotran_gag_2"/>
    <property type="match status" value="1"/>
</dbReference>
<dbReference type="SUPFAM" id="SSF56672">
    <property type="entry name" value="DNA/RNA polymerases"/>
    <property type="match status" value="1"/>
</dbReference>
<keyword evidence="4" id="KW-0378">Hydrolase</keyword>
<reference evidence="9" key="1">
    <citation type="submission" date="2018-02" db="EMBL/GenBank/DDBJ databases">
        <authorList>
            <person name="Cohen D.B."/>
            <person name="Kent A.D."/>
        </authorList>
    </citation>
    <scope>NUCLEOTIDE SEQUENCE</scope>
</reference>
<proteinExistence type="predicted"/>
<dbReference type="EMBL" id="OIVN01000405">
    <property type="protein sequence ID" value="SPC79681.1"/>
    <property type="molecule type" value="Genomic_DNA"/>
</dbReference>
<dbReference type="GO" id="GO:0015074">
    <property type="term" value="P:DNA integration"/>
    <property type="evidence" value="ECO:0007669"/>
    <property type="project" value="InterPro"/>
</dbReference>
<dbReference type="Gene3D" id="3.30.420.10">
    <property type="entry name" value="Ribonuclease H-like superfamily/Ribonuclease H"/>
    <property type="match status" value="1"/>
</dbReference>
<evidence type="ECO:0000259" key="8">
    <source>
        <dbReference type="PROSITE" id="PS50994"/>
    </source>
</evidence>
<dbReference type="InterPro" id="IPR057670">
    <property type="entry name" value="SH3_retrovirus"/>
</dbReference>
<dbReference type="SUPFAM" id="SSF53098">
    <property type="entry name" value="Ribonuclease H-like"/>
    <property type="match status" value="1"/>
</dbReference>
<gene>
    <name evidence="9" type="ORF">FSB_LOCUS7563</name>
</gene>
<evidence type="ECO:0000256" key="1">
    <source>
        <dbReference type="ARBA" id="ARBA00022670"/>
    </source>
</evidence>
<dbReference type="InterPro" id="IPR036397">
    <property type="entry name" value="RNaseH_sf"/>
</dbReference>
<evidence type="ECO:0000313" key="9">
    <source>
        <dbReference type="EMBL" id="SPC79681.1"/>
    </source>
</evidence>
<dbReference type="PANTHER" id="PTHR42648">
    <property type="entry name" value="TRANSPOSASE, PUTATIVE-RELATED"/>
    <property type="match status" value="1"/>
</dbReference>
<evidence type="ECO:0000256" key="2">
    <source>
        <dbReference type="ARBA" id="ARBA00022723"/>
    </source>
</evidence>
<accession>A0A2N9EYE4</accession>
<evidence type="ECO:0000256" key="5">
    <source>
        <dbReference type="PROSITE-ProRule" id="PRU00047"/>
    </source>
</evidence>
<keyword evidence="3" id="KW-0064">Aspartyl protease</keyword>
<feature type="domain" description="CCHC-type" evidence="7">
    <location>
        <begin position="243"/>
        <end position="256"/>
    </location>
</feature>
<dbReference type="InterPro" id="IPR054722">
    <property type="entry name" value="PolX-like_BBD"/>
</dbReference>
<dbReference type="GO" id="GO:0004190">
    <property type="term" value="F:aspartic-type endopeptidase activity"/>
    <property type="evidence" value="ECO:0007669"/>
    <property type="project" value="UniProtKB-KW"/>
</dbReference>
<feature type="domain" description="Integrase catalytic" evidence="8">
    <location>
        <begin position="483"/>
        <end position="649"/>
    </location>
</feature>
<dbReference type="PROSITE" id="PS50994">
    <property type="entry name" value="INTEGRASE"/>
    <property type="match status" value="1"/>
</dbReference>
<evidence type="ECO:0000259" key="7">
    <source>
        <dbReference type="PROSITE" id="PS50158"/>
    </source>
</evidence>
<protein>
    <recommendedName>
        <fullName evidence="10">Integrase catalytic domain-containing protein</fullName>
    </recommendedName>
</protein>
<dbReference type="GO" id="GO:0006508">
    <property type="term" value="P:proteolysis"/>
    <property type="evidence" value="ECO:0007669"/>
    <property type="project" value="UniProtKB-KW"/>
</dbReference>
<dbReference type="PROSITE" id="PS50158">
    <property type="entry name" value="ZF_CCHC"/>
    <property type="match status" value="1"/>
</dbReference>
<evidence type="ECO:0000256" key="4">
    <source>
        <dbReference type="ARBA" id="ARBA00022801"/>
    </source>
</evidence>
<dbReference type="InterPro" id="IPR039537">
    <property type="entry name" value="Retrotran_Ty1/copia-like"/>
</dbReference>
<dbReference type="InterPro" id="IPR025724">
    <property type="entry name" value="GAG-pre-integrase_dom"/>
</dbReference>
<dbReference type="CDD" id="cd09272">
    <property type="entry name" value="RNase_HI_RT_Ty1"/>
    <property type="match status" value="1"/>
</dbReference>
<evidence type="ECO:0000256" key="3">
    <source>
        <dbReference type="ARBA" id="ARBA00022750"/>
    </source>
</evidence>
<sequence>MLSTADVIIMTVSVTAIWPSYSLLDHIDGSTHSPERYLQDESGAFTTQESVQYKQWKIRDQALKTLLNATLSPSALSLVIRQSTARGVWEVLERRYTSLSRTHVLTLKGELDRIQKKNESMSAFLDRVKELRDKLSAVGVEVDDEELLHVVLKGLPSEYDAFCSAMRTRDRSISCEELHVLLTSEEESKKNSKHMSSDVPHMAMAANASSPATNTPLPLFSPQWNRGRGGQNSSTSQNSRPTCQICGKPGHVALDCFHRMNFAYQGRHPPAKLAAIASTNMSNAISAPTSTQSCWISDTGATDHFTPDITHIPDCHAYTGNDSVTVGNGQSLPITHTGNSQLRASSHLFNLRKVLHVPSVSSSLLSVYRFCKDNDASFHFDASKFHIKDLRSGKLLYSGLSERGLYPVRGTILPPSSSSSFAFSSTTSAQLWHTRLGHPQSRVFSHVLNKFLPVNSVSNKVPFCTHCVEGKHHQLPFNDSVSITTRPLELVHTDVWGPAPVTSCNGTRYYVSFIDDFTRFTWFFPLKYKSQVLDSFKHFKSTMENILDCKIKILRSDCGGEYSKSEFQSFCSSAGILHQFSCPHTSQQNGVAERKHRHIVDMALTLISQSSLPLNLWPYAFSTAVFLINRLPSVSRQLASPWECLFGSTPDYKSFRVFGCTCYPLLRSYSRHKLQPRSVPCVFLGYASNAKVIFFSFTSCTVPSILGPPPSNSFVPLVSSSIVPSVSLDSYTHSSLSSIPDLPTAPISDTQPAPLNPEVPALVPAPLISSTNIHPMCTRAKSGITKRKPGFLATHTSLPGSLDYLNTEPTTYTIACKIPQWHAAMASEFAALQRQATWTLVPSSSSQHVIGCRWVFKLKRNTDGSVARFKARLVAKGNHQKAGLDFDETFSPVVKPATVRLVLSSGSPVSLVSSSVGCEQCKSIYGLRQAPRAWFEKFSNHLLTVGFTASLADPSLFVYKNDSTVIYLLLYVDDIILTGSVPAAIQELIHDLAQAFELKDLGPLKYFLGLQVEYTTSGLLVHQTKYATDLLDKHNMSTCKPCSTPFVPPSTSVLTESSLLSDPFSYRSLVGALQYLTFTRTDLSFAINSLCQHMHQPTTSHLVAAKRVLRYIRGTISHGILFQPGPLRLTAFTDSDWAGNPVDRRSTTGFLIFLGNNLLTWASKKQPTVSRSSTEAEYRALAVGAAELTWIRMLLRDLGIFISHAPVLWCDNTSAISLASNPVFHARTKHVEIDYHFVREKVVRGDLAVQFISTTDQLADLLTKALPSPRYITLSTKLLHSISQHSFEGG</sequence>
<dbReference type="Pfam" id="PF22936">
    <property type="entry name" value="Pol_BBD"/>
    <property type="match status" value="1"/>
</dbReference>
<keyword evidence="2" id="KW-0479">Metal-binding</keyword>
<dbReference type="GO" id="GO:0008270">
    <property type="term" value="F:zinc ion binding"/>
    <property type="evidence" value="ECO:0007669"/>
    <property type="project" value="UniProtKB-KW"/>
</dbReference>
<dbReference type="InterPro" id="IPR036875">
    <property type="entry name" value="Znf_CCHC_sf"/>
</dbReference>
<name>A0A2N9EYE4_FAGSY</name>
<dbReference type="InterPro" id="IPR013103">
    <property type="entry name" value="RVT_2"/>
</dbReference>
<feature type="region of interest" description="Disordered" evidence="6">
    <location>
        <begin position="208"/>
        <end position="241"/>
    </location>
</feature>
<dbReference type="PANTHER" id="PTHR42648:SF26">
    <property type="entry name" value="INTEGRASE CATALYTIC DOMAIN-CONTAINING PROTEIN"/>
    <property type="match status" value="1"/>
</dbReference>
<dbReference type="Pfam" id="PF07727">
    <property type="entry name" value="RVT_2"/>
    <property type="match status" value="2"/>
</dbReference>
<dbReference type="InterPro" id="IPR043502">
    <property type="entry name" value="DNA/RNA_pol_sf"/>
</dbReference>
<dbReference type="Pfam" id="PF00665">
    <property type="entry name" value="rve"/>
    <property type="match status" value="1"/>
</dbReference>
<feature type="compositionally biased region" description="Polar residues" evidence="6">
    <location>
        <begin position="231"/>
        <end position="241"/>
    </location>
</feature>
<evidence type="ECO:0000256" key="6">
    <source>
        <dbReference type="SAM" id="MobiDB-lite"/>
    </source>
</evidence>
<organism evidence="9">
    <name type="scientific">Fagus sylvatica</name>
    <name type="common">Beechnut</name>
    <dbReference type="NCBI Taxonomy" id="28930"/>
    <lineage>
        <taxon>Eukaryota</taxon>
        <taxon>Viridiplantae</taxon>
        <taxon>Streptophyta</taxon>
        <taxon>Embryophyta</taxon>
        <taxon>Tracheophyta</taxon>
        <taxon>Spermatophyta</taxon>
        <taxon>Magnoliopsida</taxon>
        <taxon>eudicotyledons</taxon>
        <taxon>Gunneridae</taxon>
        <taxon>Pentapetalae</taxon>
        <taxon>rosids</taxon>
        <taxon>fabids</taxon>
        <taxon>Fagales</taxon>
        <taxon>Fagaceae</taxon>
        <taxon>Fagus</taxon>
    </lineage>
</organism>